<dbReference type="KEGG" id="afo:Afer_0208"/>
<keyword evidence="11" id="KW-0282">Flagellum</keyword>
<protein>
    <recommendedName>
        <fullName evidence="4 7">Flagellar hook-associated protein 1</fullName>
        <shortName evidence="7">HAP1</shortName>
    </recommendedName>
</protein>
<evidence type="ECO:0000256" key="3">
    <source>
        <dbReference type="ARBA" id="ARBA00009677"/>
    </source>
</evidence>
<accession>C7M279</accession>
<dbReference type="EMBL" id="CP001631">
    <property type="protein sequence ID" value="ACU53177.1"/>
    <property type="molecule type" value="Genomic_DNA"/>
</dbReference>
<evidence type="ECO:0000313" key="11">
    <source>
        <dbReference type="EMBL" id="ACU53177.1"/>
    </source>
</evidence>
<dbReference type="Pfam" id="PF00460">
    <property type="entry name" value="Flg_bb_rod"/>
    <property type="match status" value="1"/>
</dbReference>
<dbReference type="GO" id="GO:0005576">
    <property type="term" value="C:extracellular region"/>
    <property type="evidence" value="ECO:0007669"/>
    <property type="project" value="UniProtKB-SubCell"/>
</dbReference>
<dbReference type="GO" id="GO:0044780">
    <property type="term" value="P:bacterial-type flagellum assembly"/>
    <property type="evidence" value="ECO:0007669"/>
    <property type="project" value="InterPro"/>
</dbReference>
<name>C7M279_ACIFD</name>
<sequence length="462" mass="45434">MSGGALYIALSGLEAQQVGLDVVAQNVANANTPGYQSESVDLANQQLPGSPVGDGVTVQGVLQAQNTFARSLELGSQAASSYATQLSSTLTAAQSGSFQEPSSTGISEQLNGLWSAFGQLSDTPTQLASAQSVVAAAQQVAEALNQAASNLTGLFNDTSQQASLLVAQVNTQLAQVASLNGQIAAQSGGEVGAANSLIDARNQVLSQLANEIGATVVPASSQQVNVLVGGVTLVQGTQSNALAAAIAAPGSPPTASGTAQILLAGTSTQVPVTSGSLGGMLASLNNNLPRYGTQLNATAQALATQVNGLLASGQTQGTTGPIAGPPLFVAAGGGTLDAGSIAVNPQIEASPSLLAASTTPYAGGNGQNAAAIANLGSAADGPNALWSQAVGQVGLDVQSATSLATSAAQQAQSAQTAEQSSVGVDVNGQLVNLVTYQQAYQAAAKVISTVQQALSSLLSSVS</sequence>
<keyword evidence="11" id="KW-0969">Cilium</keyword>
<feature type="domain" description="Flagellar hook-associated protein FlgK helical" evidence="10">
    <location>
        <begin position="98"/>
        <end position="320"/>
    </location>
</feature>
<dbReference type="InterPro" id="IPR001444">
    <property type="entry name" value="Flag_bb_rod_N"/>
</dbReference>
<dbReference type="Pfam" id="PF22638">
    <property type="entry name" value="FlgK_D1"/>
    <property type="match status" value="1"/>
</dbReference>
<evidence type="ECO:0000256" key="5">
    <source>
        <dbReference type="ARBA" id="ARBA00022525"/>
    </source>
</evidence>
<dbReference type="HOGENOM" id="CLU_012762_1_0_11"/>
<evidence type="ECO:0000256" key="6">
    <source>
        <dbReference type="ARBA" id="ARBA00023143"/>
    </source>
</evidence>
<evidence type="ECO:0000256" key="1">
    <source>
        <dbReference type="ARBA" id="ARBA00004365"/>
    </source>
</evidence>
<dbReference type="NCBIfam" id="TIGR02492">
    <property type="entry name" value="flgK_ends"/>
    <property type="match status" value="1"/>
</dbReference>
<evidence type="ECO:0000256" key="2">
    <source>
        <dbReference type="ARBA" id="ARBA00004613"/>
    </source>
</evidence>
<dbReference type="InterPro" id="IPR010930">
    <property type="entry name" value="Flg_bb/hook_C_dom"/>
</dbReference>
<evidence type="ECO:0000256" key="7">
    <source>
        <dbReference type="RuleBase" id="RU362065"/>
    </source>
</evidence>
<evidence type="ECO:0000259" key="9">
    <source>
        <dbReference type="Pfam" id="PF06429"/>
    </source>
</evidence>
<evidence type="ECO:0000313" key="12">
    <source>
        <dbReference type="Proteomes" id="UP000000771"/>
    </source>
</evidence>
<comment type="subcellular location">
    <subcellularLocation>
        <location evidence="1 7">Bacterial flagellum</location>
    </subcellularLocation>
    <subcellularLocation>
        <location evidence="2 7">Secreted</location>
    </subcellularLocation>
</comment>
<evidence type="ECO:0000259" key="10">
    <source>
        <dbReference type="Pfam" id="PF22638"/>
    </source>
</evidence>
<feature type="domain" description="Flagellar basal-body/hook protein C-terminal" evidence="9">
    <location>
        <begin position="421"/>
        <end position="459"/>
    </location>
</feature>
<dbReference type="GO" id="GO:0005198">
    <property type="term" value="F:structural molecule activity"/>
    <property type="evidence" value="ECO:0007669"/>
    <property type="project" value="UniProtKB-UniRule"/>
</dbReference>
<reference evidence="11 12" key="1">
    <citation type="journal article" date="2009" name="Stand. Genomic Sci.">
        <title>Complete genome sequence of Acidimicrobium ferrooxidans type strain (ICP).</title>
        <authorList>
            <person name="Clum A."/>
            <person name="Nolan M."/>
            <person name="Lang E."/>
            <person name="Glavina Del Rio T."/>
            <person name="Tice H."/>
            <person name="Copeland A."/>
            <person name="Cheng J.F."/>
            <person name="Lucas S."/>
            <person name="Chen F."/>
            <person name="Bruce D."/>
            <person name="Goodwin L."/>
            <person name="Pitluck S."/>
            <person name="Ivanova N."/>
            <person name="Mavrommatis K."/>
            <person name="Mikhailova N."/>
            <person name="Pati A."/>
            <person name="Chen A."/>
            <person name="Palaniappan K."/>
            <person name="Goker M."/>
            <person name="Spring S."/>
            <person name="Land M."/>
            <person name="Hauser L."/>
            <person name="Chang Y.J."/>
            <person name="Jeffries C.C."/>
            <person name="Chain P."/>
            <person name="Bristow J."/>
            <person name="Eisen J.A."/>
            <person name="Markowitz V."/>
            <person name="Hugenholtz P."/>
            <person name="Kyrpides N.C."/>
            <person name="Klenk H.P."/>
            <person name="Lapidus A."/>
        </authorList>
    </citation>
    <scope>NUCLEOTIDE SEQUENCE [LARGE SCALE GENOMIC DNA]</scope>
    <source>
        <strain evidence="12">DSM 10331 / JCM 15462 / NBRC 103882 / ICP</strain>
    </source>
</reference>
<evidence type="ECO:0000256" key="4">
    <source>
        <dbReference type="ARBA" id="ARBA00016244"/>
    </source>
</evidence>
<dbReference type="OrthoDB" id="9802553at2"/>
<dbReference type="AlphaFoldDB" id="C7M279"/>
<dbReference type="eggNOG" id="COG1256">
    <property type="taxonomic scope" value="Bacteria"/>
</dbReference>
<keyword evidence="12" id="KW-1185">Reference proteome</keyword>
<gene>
    <name evidence="7" type="primary">flgK</name>
    <name evidence="11" type="ordered locus">Afer_0208</name>
</gene>
<keyword evidence="6 7" id="KW-0975">Bacterial flagellum</keyword>
<dbReference type="PANTHER" id="PTHR30033">
    <property type="entry name" value="FLAGELLAR HOOK-ASSOCIATED PROTEIN 1"/>
    <property type="match status" value="1"/>
</dbReference>
<organism evidence="11 12">
    <name type="scientific">Acidimicrobium ferrooxidans (strain DSM 10331 / JCM 15462 / NBRC 103882 / ICP)</name>
    <dbReference type="NCBI Taxonomy" id="525909"/>
    <lineage>
        <taxon>Bacteria</taxon>
        <taxon>Bacillati</taxon>
        <taxon>Actinomycetota</taxon>
        <taxon>Acidimicrobiia</taxon>
        <taxon>Acidimicrobiales</taxon>
        <taxon>Acidimicrobiaceae</taxon>
        <taxon>Acidimicrobium</taxon>
    </lineage>
</organism>
<feature type="domain" description="Flagellar basal body rod protein N-terminal" evidence="8">
    <location>
        <begin position="6"/>
        <end position="36"/>
    </location>
</feature>
<keyword evidence="5 7" id="KW-0964">Secreted</keyword>
<dbReference type="PRINTS" id="PR01005">
    <property type="entry name" value="FLGHOOKAP1"/>
</dbReference>
<keyword evidence="11" id="KW-0966">Cell projection</keyword>
<dbReference type="InterPro" id="IPR002371">
    <property type="entry name" value="FlgK"/>
</dbReference>
<dbReference type="PANTHER" id="PTHR30033:SF2">
    <property type="entry name" value="FLAGELLAR HOOK PROTEIN"/>
    <property type="match status" value="1"/>
</dbReference>
<evidence type="ECO:0000259" key="8">
    <source>
        <dbReference type="Pfam" id="PF00460"/>
    </source>
</evidence>
<dbReference type="GO" id="GO:0009424">
    <property type="term" value="C:bacterial-type flagellum hook"/>
    <property type="evidence" value="ECO:0007669"/>
    <property type="project" value="UniProtKB-UniRule"/>
</dbReference>
<dbReference type="Proteomes" id="UP000000771">
    <property type="component" value="Chromosome"/>
</dbReference>
<dbReference type="Pfam" id="PF06429">
    <property type="entry name" value="Flg_bbr_C"/>
    <property type="match status" value="1"/>
</dbReference>
<dbReference type="SUPFAM" id="SSF64518">
    <property type="entry name" value="Phase 1 flagellin"/>
    <property type="match status" value="1"/>
</dbReference>
<dbReference type="RefSeq" id="WP_015797682.1">
    <property type="nucleotide sequence ID" value="NC_013124.1"/>
</dbReference>
<dbReference type="InterPro" id="IPR053927">
    <property type="entry name" value="FlgK_helical"/>
</dbReference>
<dbReference type="STRING" id="525909.Afer_0208"/>
<proteinExistence type="inferred from homology"/>
<comment type="similarity">
    <text evidence="3 7">Belongs to the flagella basal body rod proteins family.</text>
</comment>